<dbReference type="InterPro" id="IPR012737">
    <property type="entry name" value="DhaK_L_YcgS"/>
</dbReference>
<keyword evidence="4" id="KW-0808">Transferase</keyword>
<comment type="pathway">
    <text evidence="2">Polyol metabolism; glycerol degradation.</text>
</comment>
<dbReference type="EMBL" id="CP019699">
    <property type="protein sequence ID" value="AQS56132.1"/>
    <property type="molecule type" value="Genomic_DNA"/>
</dbReference>
<comment type="catalytic activity">
    <reaction evidence="1">
        <text>dihydroxyacetone + phosphoenolpyruvate = dihydroxyacetone phosphate + pyruvate</text>
        <dbReference type="Rhea" id="RHEA:18381"/>
        <dbReference type="ChEBI" id="CHEBI:15361"/>
        <dbReference type="ChEBI" id="CHEBI:16016"/>
        <dbReference type="ChEBI" id="CHEBI:57642"/>
        <dbReference type="ChEBI" id="CHEBI:58702"/>
        <dbReference type="EC" id="2.7.1.121"/>
    </reaction>
</comment>
<evidence type="ECO:0000256" key="9">
    <source>
        <dbReference type="SAM" id="MobiDB-lite"/>
    </source>
</evidence>
<accession>A0A1U9K7W8</accession>
<dbReference type="GO" id="GO:0004371">
    <property type="term" value="F:glycerone kinase activity"/>
    <property type="evidence" value="ECO:0007669"/>
    <property type="project" value="InterPro"/>
</dbReference>
<dbReference type="SUPFAM" id="SSF101473">
    <property type="entry name" value="DhaL-like"/>
    <property type="match status" value="1"/>
</dbReference>
<evidence type="ECO:0000256" key="8">
    <source>
        <dbReference type="ARBA" id="ARBA00055771"/>
    </source>
</evidence>
<dbReference type="PANTHER" id="PTHR28629:SF4">
    <property type="entry name" value="TRIOKINASE_FMN CYCLASE"/>
    <property type="match status" value="1"/>
</dbReference>
<evidence type="ECO:0000256" key="7">
    <source>
        <dbReference type="ARBA" id="ARBA00046577"/>
    </source>
</evidence>
<keyword evidence="5 11" id="KW-0418">Kinase</keyword>
<dbReference type="InterPro" id="IPR004007">
    <property type="entry name" value="DhaL_dom"/>
</dbReference>
<comment type="function">
    <text evidence="8">ADP-binding subunit of the dihydroxyacetone kinase, which is responsible for the phosphoenolpyruvate (PEP)-dependent phosphorylation of dihydroxyacetone. DhaL-ADP is converted to DhaL-ATP via a phosphoryl group transfer from DhaM and transmits it to dihydroxyacetone binds to DhaK.</text>
</comment>
<dbReference type="FunFam" id="1.25.40.340:FF:000002">
    <property type="entry name" value="Dihydroxyacetone kinase, L subunit"/>
    <property type="match status" value="1"/>
</dbReference>
<evidence type="ECO:0000256" key="1">
    <source>
        <dbReference type="ARBA" id="ARBA00001113"/>
    </source>
</evidence>
<name>A0A1U9K7W8_9BACL</name>
<dbReference type="GO" id="GO:0005829">
    <property type="term" value="C:cytosol"/>
    <property type="evidence" value="ECO:0007669"/>
    <property type="project" value="TreeGrafter"/>
</dbReference>
<evidence type="ECO:0000256" key="4">
    <source>
        <dbReference type="ARBA" id="ARBA00022679"/>
    </source>
</evidence>
<dbReference type="AlphaFoldDB" id="A0A1U9K7W8"/>
<dbReference type="NCBIfam" id="TIGR02365">
    <property type="entry name" value="dha_L_ycgS"/>
    <property type="match status" value="1"/>
</dbReference>
<evidence type="ECO:0000256" key="2">
    <source>
        <dbReference type="ARBA" id="ARBA00004745"/>
    </source>
</evidence>
<dbReference type="PANTHER" id="PTHR28629">
    <property type="entry name" value="TRIOKINASE/FMN CYCLASE"/>
    <property type="match status" value="1"/>
</dbReference>
<feature type="region of interest" description="Disordered" evidence="9">
    <location>
        <begin position="169"/>
        <end position="196"/>
    </location>
</feature>
<keyword evidence="12" id="KW-1185">Reference proteome</keyword>
<dbReference type="InterPro" id="IPR050861">
    <property type="entry name" value="Dihydroxyacetone_Kinase"/>
</dbReference>
<sequence length="219" mass="23803">MVRVNAEQFKQLLSDIAANVEKEKDYLSQLDRAVGDGDHGVTMSIGWQAIKKRLAHELKDEQDCGKICQDTAMTFLNAVGSSVGPLYATALLKGASLFSGKTSLTKEDIIQFLIAAGKGIQERGKAQVGDKTMVDTWIPAIEALEEESRRGKTLVECLEAAVRSGEEGMKSTVEMVSKKGRSSRLGERSKGHQDPGATSSYIILKTFLTCVKNFEATKS</sequence>
<reference evidence="11 12" key="1">
    <citation type="journal article" date="2015" name="Int. J. Syst. Evol. Microbiol.">
        <title>Novibacillus thermophilus gen. nov., sp. nov., a Gram-staining-negative and moderately thermophilic member of the family Thermoactinomycetaceae.</title>
        <authorList>
            <person name="Yang G."/>
            <person name="Chen J."/>
            <person name="Zhou S."/>
        </authorList>
    </citation>
    <scope>NUCLEOTIDE SEQUENCE [LARGE SCALE GENOMIC DNA]</scope>
    <source>
        <strain evidence="11 12">SG-1</strain>
    </source>
</reference>
<dbReference type="KEGG" id="ntr:B0W44_10510"/>
<dbReference type="Proteomes" id="UP000188603">
    <property type="component" value="Chromosome"/>
</dbReference>
<dbReference type="Pfam" id="PF02734">
    <property type="entry name" value="Dak2"/>
    <property type="match status" value="1"/>
</dbReference>
<keyword evidence="6" id="KW-0319">Glycerol metabolism</keyword>
<evidence type="ECO:0000259" key="10">
    <source>
        <dbReference type="PROSITE" id="PS51480"/>
    </source>
</evidence>
<dbReference type="EC" id="2.7.1.121" evidence="3"/>
<dbReference type="InterPro" id="IPR036117">
    <property type="entry name" value="DhaL_dom_sf"/>
</dbReference>
<dbReference type="GO" id="GO:0019563">
    <property type="term" value="P:glycerol catabolic process"/>
    <property type="evidence" value="ECO:0007669"/>
    <property type="project" value="TreeGrafter"/>
</dbReference>
<feature type="compositionally biased region" description="Basic and acidic residues" evidence="9">
    <location>
        <begin position="184"/>
        <end position="193"/>
    </location>
</feature>
<dbReference type="PROSITE" id="PS51480">
    <property type="entry name" value="DHAL"/>
    <property type="match status" value="1"/>
</dbReference>
<comment type="subunit">
    <text evidence="7">Homodimer. The dihydroxyacetone kinase complex is composed of a homodimer of DhaM, a homodimer of DhaK and the subunit DhaL.</text>
</comment>
<gene>
    <name evidence="11" type="ORF">B0W44_10510</name>
</gene>
<dbReference type="OrthoDB" id="9800291at2"/>
<dbReference type="SMART" id="SM01120">
    <property type="entry name" value="Dak2"/>
    <property type="match status" value="1"/>
</dbReference>
<proteinExistence type="predicted"/>
<feature type="domain" description="DhaL" evidence="10">
    <location>
        <begin position="7"/>
        <end position="209"/>
    </location>
</feature>
<evidence type="ECO:0000256" key="6">
    <source>
        <dbReference type="ARBA" id="ARBA00022798"/>
    </source>
</evidence>
<dbReference type="STRING" id="1471761.B0W44_10510"/>
<protein>
    <recommendedName>
        <fullName evidence="3">phosphoenolpyruvate--glycerone phosphotransferase</fullName>
        <ecNumber evidence="3">2.7.1.121</ecNumber>
    </recommendedName>
</protein>
<dbReference type="GO" id="GO:0047324">
    <property type="term" value="F:phosphoenolpyruvate-glycerone phosphotransferase activity"/>
    <property type="evidence" value="ECO:0007669"/>
    <property type="project" value="UniProtKB-EC"/>
</dbReference>
<organism evidence="11 12">
    <name type="scientific">Novibacillus thermophilus</name>
    <dbReference type="NCBI Taxonomy" id="1471761"/>
    <lineage>
        <taxon>Bacteria</taxon>
        <taxon>Bacillati</taxon>
        <taxon>Bacillota</taxon>
        <taxon>Bacilli</taxon>
        <taxon>Bacillales</taxon>
        <taxon>Thermoactinomycetaceae</taxon>
        <taxon>Novibacillus</taxon>
    </lineage>
</organism>
<evidence type="ECO:0000256" key="5">
    <source>
        <dbReference type="ARBA" id="ARBA00022777"/>
    </source>
</evidence>
<evidence type="ECO:0000313" key="11">
    <source>
        <dbReference type="EMBL" id="AQS56132.1"/>
    </source>
</evidence>
<evidence type="ECO:0000256" key="3">
    <source>
        <dbReference type="ARBA" id="ARBA00012095"/>
    </source>
</evidence>
<evidence type="ECO:0000313" key="12">
    <source>
        <dbReference type="Proteomes" id="UP000188603"/>
    </source>
</evidence>
<dbReference type="Gene3D" id="1.25.40.340">
    <property type="match status" value="1"/>
</dbReference>